<dbReference type="EMBL" id="GGMR01013975">
    <property type="protein sequence ID" value="MBY26594.1"/>
    <property type="molecule type" value="Transcribed_RNA"/>
</dbReference>
<feature type="region of interest" description="Disordered" evidence="5">
    <location>
        <begin position="299"/>
        <end position="320"/>
    </location>
</feature>
<dbReference type="PANTHER" id="PTHR10782:SF4">
    <property type="entry name" value="TONALLI, ISOFORM E"/>
    <property type="match status" value="1"/>
</dbReference>
<dbReference type="GO" id="GO:0008270">
    <property type="term" value="F:zinc ion binding"/>
    <property type="evidence" value="ECO:0007669"/>
    <property type="project" value="UniProtKB-KW"/>
</dbReference>
<evidence type="ECO:0000256" key="1">
    <source>
        <dbReference type="ARBA" id="ARBA00022723"/>
    </source>
</evidence>
<dbReference type="GO" id="GO:0061665">
    <property type="term" value="F:SUMO ligase activity"/>
    <property type="evidence" value="ECO:0007669"/>
    <property type="project" value="TreeGrafter"/>
</dbReference>
<keyword evidence="3" id="KW-0862">Zinc</keyword>
<dbReference type="AlphaFoldDB" id="A0A2S2PB33"/>
<keyword evidence="7" id="KW-0436">Ligase</keyword>
<evidence type="ECO:0000256" key="2">
    <source>
        <dbReference type="ARBA" id="ARBA00022771"/>
    </source>
</evidence>
<dbReference type="PANTHER" id="PTHR10782">
    <property type="entry name" value="ZINC FINGER MIZ DOMAIN-CONTAINING PROTEIN"/>
    <property type="match status" value="1"/>
</dbReference>
<dbReference type="GO" id="GO:0016925">
    <property type="term" value="P:protein sumoylation"/>
    <property type="evidence" value="ECO:0007669"/>
    <property type="project" value="TreeGrafter"/>
</dbReference>
<evidence type="ECO:0000256" key="4">
    <source>
        <dbReference type="PROSITE-ProRule" id="PRU00452"/>
    </source>
</evidence>
<keyword evidence="1" id="KW-0479">Metal-binding</keyword>
<dbReference type="Pfam" id="PF02891">
    <property type="entry name" value="zf-MIZ"/>
    <property type="match status" value="1"/>
</dbReference>
<dbReference type="InterPro" id="IPR004181">
    <property type="entry name" value="Znf_MIZ"/>
</dbReference>
<feature type="domain" description="SP-RING-type" evidence="6">
    <location>
        <begin position="118"/>
        <end position="199"/>
    </location>
</feature>
<protein>
    <submittedName>
        <fullName evidence="7">E3 SUMO-protein ligase</fullName>
    </submittedName>
</protein>
<dbReference type="PROSITE" id="PS51044">
    <property type="entry name" value="ZF_SP_RING"/>
    <property type="match status" value="1"/>
</dbReference>
<dbReference type="CDD" id="cd16650">
    <property type="entry name" value="SP-RING_PIAS-like"/>
    <property type="match status" value="1"/>
</dbReference>
<evidence type="ECO:0000256" key="3">
    <source>
        <dbReference type="ARBA" id="ARBA00022833"/>
    </source>
</evidence>
<keyword evidence="2 4" id="KW-0863">Zinc-finger</keyword>
<organism evidence="7">
    <name type="scientific">Schizaphis graminum</name>
    <name type="common">Green bug aphid</name>
    <dbReference type="NCBI Taxonomy" id="13262"/>
    <lineage>
        <taxon>Eukaryota</taxon>
        <taxon>Metazoa</taxon>
        <taxon>Ecdysozoa</taxon>
        <taxon>Arthropoda</taxon>
        <taxon>Hexapoda</taxon>
        <taxon>Insecta</taxon>
        <taxon>Pterygota</taxon>
        <taxon>Neoptera</taxon>
        <taxon>Paraneoptera</taxon>
        <taxon>Hemiptera</taxon>
        <taxon>Sternorrhyncha</taxon>
        <taxon>Aphidomorpha</taxon>
        <taxon>Aphidoidea</taxon>
        <taxon>Aphididae</taxon>
        <taxon>Aphidini</taxon>
        <taxon>Schizaphis</taxon>
    </lineage>
</organism>
<sequence>MLKDETKNFRLQIRFGERLEGKKYLIEKLPDLTKISVNSKISSTTKTSPINYKCEHLFKENYISVLWPVFKTPYYMMIEIVEIVSVKHLVERIQFNNRLCSVKLNTKAKAIELMKSSVTEILDSTSFKFTLLCPITKLKMKLPTRSLKCSHLQCFDLSTFILLNKVNQKWICPICKISVLINELVIDSFLLDIVNNSTLPENCFEITLYANGEWEPCIEQTMENNQSESDDEYSENTIVLMDLNDPNFENLLDKNNFNEDEKSDEKPNVKPYVKPDIKPILPITNGLNPSEPMLIDLTIDDTDIKEEPPTKIFKTEDADE</sequence>
<dbReference type="GO" id="GO:0016874">
    <property type="term" value="F:ligase activity"/>
    <property type="evidence" value="ECO:0007669"/>
    <property type="project" value="UniProtKB-KW"/>
</dbReference>
<dbReference type="SUPFAM" id="SSF57850">
    <property type="entry name" value="RING/U-box"/>
    <property type="match status" value="1"/>
</dbReference>
<proteinExistence type="predicted"/>
<accession>A0A2S2PB33</accession>
<evidence type="ECO:0000259" key="6">
    <source>
        <dbReference type="PROSITE" id="PS51044"/>
    </source>
</evidence>
<feature type="compositionally biased region" description="Basic and acidic residues" evidence="5">
    <location>
        <begin position="305"/>
        <end position="320"/>
    </location>
</feature>
<gene>
    <name evidence="7" type="primary">Pias1_3</name>
    <name evidence="7" type="ORF">g.67987</name>
</gene>
<dbReference type="InterPro" id="IPR013083">
    <property type="entry name" value="Znf_RING/FYVE/PHD"/>
</dbReference>
<name>A0A2S2PB33_SCHGA</name>
<dbReference type="Gene3D" id="3.30.40.10">
    <property type="entry name" value="Zinc/RING finger domain, C3HC4 (zinc finger)"/>
    <property type="match status" value="1"/>
</dbReference>
<reference evidence="7" key="1">
    <citation type="submission" date="2018-04" db="EMBL/GenBank/DDBJ databases">
        <title>Transcriptome of Schizaphis graminum biotype I.</title>
        <authorList>
            <person name="Scully E.D."/>
            <person name="Geib S.M."/>
            <person name="Palmer N.A."/>
            <person name="Koch K."/>
            <person name="Bradshaw J."/>
            <person name="Heng-Moss T."/>
            <person name="Sarath G."/>
        </authorList>
    </citation>
    <scope>NUCLEOTIDE SEQUENCE</scope>
</reference>
<dbReference type="GO" id="GO:0000785">
    <property type="term" value="C:chromatin"/>
    <property type="evidence" value="ECO:0007669"/>
    <property type="project" value="TreeGrafter"/>
</dbReference>
<evidence type="ECO:0000313" key="7">
    <source>
        <dbReference type="EMBL" id="MBY26594.1"/>
    </source>
</evidence>
<evidence type="ECO:0000256" key="5">
    <source>
        <dbReference type="SAM" id="MobiDB-lite"/>
    </source>
</evidence>